<sequence length="1080" mass="122607">MTAVTLSTDSNESVGTGMNSTRELSHGTLTVESMDASPKFKKRMKRFTRRDIVNEFSRNTRCHGLPRIISAKTLPSRFVWSLVFFAALGAFVFQATKLIKLYLNYDVTVTIEDETIASLMFPAITICNTNKLRFSEIEKSEHAVLLRTDPNHPNSLHRSLSYQGPCLKGDFECSDGIHCIKPHLHCDGYIHCWDGLSDEVNCTYPPCGRDQFKCNGPGYYGICIDSDKRCDGLPHCLSGEDEAYCNECKSGFKCDDNDDGQGGKCVQEEQRCDRFEDCKDGQDESKCDSVYADPCDKNLSATSMQENLYSPLYPKAYPVEKICTVTIIAPPNKSILITFLVFDIEHNSFCDYDYLKIQDNMNSDLNVKLCGGLRPPPWISSSNVVTVTFRSDTEYTARGFHLVYEAVNSTQYTMRWEVGPWSNCSKRCGGGVQTRAVMCNGASQTGEVTNLDECKAIGSRPVSTKVCKQEVCESTCQSRLTHCCQVIQSKGYPDQYTNGQNCYTNIINEGGCINITFSDFPLEQGGSCGDFVELSDHNKPTLYRRICDMETGDSNPTWGSFSGNVSVTYRSNGEQRARGFSAVYHFLPCGLWHVSAWSKCNVTYGVGRRYRRVECRSRATNEFIENSFCEGLKPATEAKCTMPTTLRASPIKDIVNIHSLQERYQELTQDTRLFDEFRVNYYQGNHFYQSDLANNDTPDWKRYLTYSSSTDYSDLRDVLTLNMSDVFKYGHQFEDFVLQCAFNENKCDQSDFSTFQNDRYGNCFTFNNVRNDALTRRADKMGSQYGLKLTLYIEQDEYIPLYGQEAGVRILVHPSDITPFPEDDGITVAPGRKASIALREELHSSVAHPYSNCENNPQIDSIFGSQYNYSVQACRKTYLHQKIQQKCNCRDTLWLSKDRPACKITNTAQEVCRRLINFLDRRGVFENNCKEPCRKTTFKKTVSQSMWPSNKHLGGLLKVLRPINTKIRDKVVDEKSARDNLVLIEVFFEVPNYRSILNTPAYTVDQLFADIGGLMGLYVGISLITVVEFIELVYNLYNYFSLNREEKLAKRAKKMESKNMNHKYDPIPCNLPQSMIGTSV</sequence>
<evidence type="ECO:0000256" key="8">
    <source>
        <dbReference type="ARBA" id="ARBA00023065"/>
    </source>
</evidence>
<dbReference type="CDD" id="cd00112">
    <property type="entry name" value="LDLa"/>
    <property type="match status" value="3"/>
</dbReference>
<dbReference type="PROSITE" id="PS01180">
    <property type="entry name" value="CUB"/>
    <property type="match status" value="2"/>
</dbReference>
<dbReference type="SUPFAM" id="SSF49854">
    <property type="entry name" value="Spermadhesin, CUB domain"/>
    <property type="match status" value="2"/>
</dbReference>
<keyword evidence="18" id="KW-1185">Reference proteome</keyword>
<evidence type="ECO:0000256" key="6">
    <source>
        <dbReference type="ARBA" id="ARBA00022989"/>
    </source>
</evidence>
<dbReference type="SMART" id="SM00042">
    <property type="entry name" value="CUB"/>
    <property type="match status" value="2"/>
</dbReference>
<dbReference type="PROSITE" id="PS01209">
    <property type="entry name" value="LDLRA_1"/>
    <property type="match status" value="1"/>
</dbReference>
<dbReference type="Gene3D" id="1.10.287.770">
    <property type="entry name" value="YojJ-like"/>
    <property type="match status" value="1"/>
</dbReference>
<dbReference type="Gene3D" id="2.60.120.290">
    <property type="entry name" value="Spermadhesin, CUB domain"/>
    <property type="match status" value="2"/>
</dbReference>
<dbReference type="PANTHER" id="PTHR11690">
    <property type="entry name" value="AMILORIDE-SENSITIVE SODIUM CHANNEL-RELATED"/>
    <property type="match status" value="1"/>
</dbReference>
<dbReference type="CDD" id="cd00041">
    <property type="entry name" value="CUB"/>
    <property type="match status" value="2"/>
</dbReference>
<dbReference type="InterPro" id="IPR002172">
    <property type="entry name" value="LDrepeatLR_classA_rpt"/>
</dbReference>
<keyword evidence="9 16" id="KW-0472">Membrane</keyword>
<dbReference type="Gene3D" id="4.10.400.10">
    <property type="entry name" value="Low-density Lipoprotein Receptor"/>
    <property type="match status" value="2"/>
</dbReference>
<evidence type="ECO:0000256" key="15">
    <source>
        <dbReference type="SAM" id="MobiDB-lite"/>
    </source>
</evidence>
<evidence type="ECO:0000256" key="2">
    <source>
        <dbReference type="ARBA" id="ARBA00022448"/>
    </source>
</evidence>
<dbReference type="InterPro" id="IPR036383">
    <property type="entry name" value="TSP1_rpt_sf"/>
</dbReference>
<evidence type="ECO:0000256" key="5">
    <source>
        <dbReference type="ARBA" id="ARBA00022692"/>
    </source>
</evidence>
<keyword evidence="5 14" id="KW-0812">Transmembrane</keyword>
<dbReference type="Proteomes" id="UP000694865">
    <property type="component" value="Unplaced"/>
</dbReference>
<keyword evidence="2 14" id="KW-0813">Transport</keyword>
<evidence type="ECO:0000256" key="11">
    <source>
        <dbReference type="ARBA" id="ARBA00023201"/>
    </source>
</evidence>
<dbReference type="Gene3D" id="2.60.470.10">
    <property type="entry name" value="Acid-sensing ion channels like domains"/>
    <property type="match status" value="1"/>
</dbReference>
<accession>A0ABM0M8D5</accession>
<name>A0ABM0M8D5_SACKO</name>
<keyword evidence="8 14" id="KW-0406">Ion transport</keyword>
<dbReference type="Pfam" id="PF19030">
    <property type="entry name" value="TSP1_ADAMTS"/>
    <property type="match status" value="2"/>
</dbReference>
<dbReference type="InterPro" id="IPR023415">
    <property type="entry name" value="LDLR_class-A_CS"/>
</dbReference>
<dbReference type="RefSeq" id="XP_006816276.1">
    <property type="nucleotide sequence ID" value="XM_006816213.1"/>
</dbReference>
<feature type="transmembrane region" description="Helical" evidence="16">
    <location>
        <begin position="78"/>
        <end position="96"/>
    </location>
</feature>
<evidence type="ECO:0000313" key="18">
    <source>
        <dbReference type="Proteomes" id="UP000694865"/>
    </source>
</evidence>
<dbReference type="PROSITE" id="PS50092">
    <property type="entry name" value="TSP1"/>
    <property type="match status" value="2"/>
</dbReference>
<dbReference type="SUPFAM" id="SSF57424">
    <property type="entry name" value="LDL receptor-like module"/>
    <property type="match status" value="2"/>
</dbReference>
<keyword evidence="6 16" id="KW-1133">Transmembrane helix</keyword>
<dbReference type="PROSITE" id="PS50068">
    <property type="entry name" value="LDLRA_2"/>
    <property type="match status" value="3"/>
</dbReference>
<feature type="domain" description="CUB" evidence="17">
    <location>
        <begin position="295"/>
        <end position="407"/>
    </location>
</feature>
<dbReference type="PANTHER" id="PTHR11690:SF248">
    <property type="entry name" value="PICKPOCKET 17, ISOFORM A"/>
    <property type="match status" value="1"/>
</dbReference>
<evidence type="ECO:0000313" key="19">
    <source>
        <dbReference type="RefSeq" id="XP_006816276.1"/>
    </source>
</evidence>
<evidence type="ECO:0000256" key="4">
    <source>
        <dbReference type="ARBA" id="ARBA00022536"/>
    </source>
</evidence>
<dbReference type="Pfam" id="PF00431">
    <property type="entry name" value="CUB"/>
    <property type="match status" value="2"/>
</dbReference>
<dbReference type="SUPFAM" id="SSF82895">
    <property type="entry name" value="TSP-1 type 1 repeat"/>
    <property type="match status" value="2"/>
</dbReference>
<comment type="caution">
    <text evidence="13">Lacks conserved residue(s) required for the propagation of feature annotation.</text>
</comment>
<keyword evidence="4" id="KW-0245">EGF-like domain</keyword>
<dbReference type="Pfam" id="PF00057">
    <property type="entry name" value="Ldl_recept_a"/>
    <property type="match status" value="2"/>
</dbReference>
<dbReference type="InterPro" id="IPR000859">
    <property type="entry name" value="CUB_dom"/>
</dbReference>
<feature type="transmembrane region" description="Helical" evidence="16">
    <location>
        <begin position="1015"/>
        <end position="1037"/>
    </location>
</feature>
<evidence type="ECO:0000256" key="1">
    <source>
        <dbReference type="ARBA" id="ARBA00004141"/>
    </source>
</evidence>
<dbReference type="GeneID" id="102803109"/>
<feature type="disulfide bond" evidence="13">
    <location>
        <begin position="230"/>
        <end position="245"/>
    </location>
</feature>
<keyword evidence="11 14" id="KW-0739">Sodium transport</keyword>
<feature type="domain" description="CUB" evidence="17">
    <location>
        <begin position="476"/>
        <end position="587"/>
    </location>
</feature>
<feature type="disulfide bond" evidence="13">
    <location>
        <begin position="272"/>
        <end position="287"/>
    </location>
</feature>
<evidence type="ECO:0000256" key="12">
    <source>
        <dbReference type="ARBA" id="ARBA00023303"/>
    </source>
</evidence>
<keyword evidence="10 13" id="KW-1015">Disulfide bond</keyword>
<evidence type="ECO:0000256" key="16">
    <source>
        <dbReference type="SAM" id="Phobius"/>
    </source>
</evidence>
<evidence type="ECO:0000256" key="3">
    <source>
        <dbReference type="ARBA" id="ARBA00022461"/>
    </source>
</evidence>
<feature type="region of interest" description="Disordered" evidence="15">
    <location>
        <begin position="1"/>
        <end position="21"/>
    </location>
</feature>
<comment type="subcellular location">
    <subcellularLocation>
        <location evidence="1">Membrane</location>
        <topology evidence="1">Multi-pass membrane protein</topology>
    </subcellularLocation>
</comment>
<dbReference type="SMART" id="SM00192">
    <property type="entry name" value="LDLa"/>
    <property type="match status" value="3"/>
</dbReference>
<reference evidence="19" key="1">
    <citation type="submission" date="2025-08" db="UniProtKB">
        <authorList>
            <consortium name="RefSeq"/>
        </authorList>
    </citation>
    <scope>IDENTIFICATION</scope>
    <source>
        <tissue evidence="19">Testes</tissue>
    </source>
</reference>
<dbReference type="InterPro" id="IPR000884">
    <property type="entry name" value="TSP1_rpt"/>
</dbReference>
<dbReference type="SMART" id="SM00209">
    <property type="entry name" value="TSP1"/>
    <property type="match status" value="2"/>
</dbReference>
<evidence type="ECO:0000256" key="7">
    <source>
        <dbReference type="ARBA" id="ARBA00023053"/>
    </source>
</evidence>
<dbReference type="Pfam" id="PF00858">
    <property type="entry name" value="ASC"/>
    <property type="match status" value="2"/>
</dbReference>
<keyword evidence="12 14" id="KW-0407">Ion channel</keyword>
<evidence type="ECO:0000256" key="14">
    <source>
        <dbReference type="RuleBase" id="RU000679"/>
    </source>
</evidence>
<dbReference type="InterPro" id="IPR036055">
    <property type="entry name" value="LDL_receptor-like_sf"/>
</dbReference>
<organism evidence="18 19">
    <name type="scientific">Saccoglossus kowalevskii</name>
    <name type="common">Acorn worm</name>
    <dbReference type="NCBI Taxonomy" id="10224"/>
    <lineage>
        <taxon>Eukaryota</taxon>
        <taxon>Metazoa</taxon>
        <taxon>Hemichordata</taxon>
        <taxon>Enteropneusta</taxon>
        <taxon>Harrimaniidae</taxon>
        <taxon>Saccoglossus</taxon>
    </lineage>
</organism>
<dbReference type="Gene3D" id="4.10.1220.10">
    <property type="entry name" value="EGF-type module"/>
    <property type="match status" value="1"/>
</dbReference>
<gene>
    <name evidence="19" type="primary">LOC102803109</name>
</gene>
<evidence type="ECO:0000256" key="13">
    <source>
        <dbReference type="PROSITE-ProRule" id="PRU00124"/>
    </source>
</evidence>
<keyword evidence="7" id="KW-0915">Sodium</keyword>
<dbReference type="InterPro" id="IPR035914">
    <property type="entry name" value="Sperma_CUB_dom_sf"/>
</dbReference>
<evidence type="ECO:0000256" key="10">
    <source>
        <dbReference type="ARBA" id="ARBA00023157"/>
    </source>
</evidence>
<evidence type="ECO:0000259" key="17">
    <source>
        <dbReference type="PROSITE" id="PS01180"/>
    </source>
</evidence>
<proteinExistence type="inferred from homology"/>
<comment type="similarity">
    <text evidence="14">Belongs to the amiloride-sensitive sodium channel (TC 1.A.6) family.</text>
</comment>
<protein>
    <submittedName>
        <fullName evidence="19">Uncharacterized protein LOC102803109</fullName>
    </submittedName>
</protein>
<evidence type="ECO:0000256" key="9">
    <source>
        <dbReference type="ARBA" id="ARBA00023136"/>
    </source>
</evidence>
<keyword evidence="3 14" id="KW-0894">Sodium channel</keyword>
<dbReference type="Gene3D" id="2.20.100.10">
    <property type="entry name" value="Thrombospondin type-1 (TSP1) repeat"/>
    <property type="match status" value="2"/>
</dbReference>
<dbReference type="InterPro" id="IPR001873">
    <property type="entry name" value="ENaC"/>
</dbReference>
<dbReference type="PRINTS" id="PR00261">
    <property type="entry name" value="LDLRECEPTOR"/>
</dbReference>